<evidence type="ECO:0000313" key="2">
    <source>
        <dbReference type="Proteomes" id="UP001156919"/>
    </source>
</evidence>
<keyword evidence="2" id="KW-1185">Reference proteome</keyword>
<name>A0A976YF19_9CAUD</name>
<protein>
    <submittedName>
        <fullName evidence="1">Major tail protein</fullName>
    </submittedName>
</protein>
<organism evidence="1 2">
    <name type="scientific">Nitrososphaeria virus YSH_462411</name>
    <dbReference type="NCBI Taxonomy" id="3071321"/>
    <lineage>
        <taxon>Viruses</taxon>
        <taxon>Duplodnaviria</taxon>
        <taxon>Heunggongvirae</taxon>
        <taxon>Uroviricota</taxon>
        <taxon>Caudoviricetes</taxon>
        <taxon>Juravirales</taxon>
        <taxon>Yangangviridae</taxon>
        <taxon>Nohelivirus</taxon>
        <taxon>Nohelivirus yangshanense</taxon>
    </lineage>
</organism>
<proteinExistence type="predicted"/>
<sequence>MASQGLATELINASEVSISDGTDTYLQLQDIIINLGTPEVREETVDAVHYFYGKGDDFIEGTILASSPEIATFIDFGVIDSNGLATSKNWAIAYTDVSGTVKTATLTGTMAPLRRIEKGINGAVKLRFRIRITEAVSSADVT</sequence>
<dbReference type="Proteomes" id="UP001156919">
    <property type="component" value="Segment"/>
</dbReference>
<dbReference type="EMBL" id="ON649699">
    <property type="protein sequence ID" value="UVF62274.1"/>
    <property type="molecule type" value="Genomic_DNA"/>
</dbReference>
<reference evidence="1 2" key="1">
    <citation type="submission" date="2022-05" db="EMBL/GenBank/DDBJ databases">
        <title>Diverse viruses of marine archaea discovered using metagenomics.</title>
        <authorList>
            <person name="Zhou Y."/>
        </authorList>
    </citation>
    <scope>NUCLEOTIDE SEQUENCE [LARGE SCALE GENOMIC DNA]</scope>
    <source>
        <strain evidence="1">YSH_462411</strain>
    </source>
</reference>
<evidence type="ECO:0000313" key="1">
    <source>
        <dbReference type="EMBL" id="UVF62274.1"/>
    </source>
</evidence>
<accession>A0A976YF19</accession>